<keyword evidence="6 7" id="KW-0067">ATP-binding</keyword>
<feature type="compositionally biased region" description="Low complexity" evidence="8">
    <location>
        <begin position="283"/>
        <end position="292"/>
    </location>
</feature>
<keyword evidence="5 10" id="KW-0418">Kinase</keyword>
<feature type="compositionally biased region" description="Gly residues" evidence="8">
    <location>
        <begin position="473"/>
        <end position="487"/>
    </location>
</feature>
<evidence type="ECO:0000256" key="4">
    <source>
        <dbReference type="ARBA" id="ARBA00022741"/>
    </source>
</evidence>
<feature type="compositionally biased region" description="Low complexity" evidence="8">
    <location>
        <begin position="303"/>
        <end position="314"/>
    </location>
</feature>
<dbReference type="SMART" id="SM00220">
    <property type="entry name" value="S_TKc"/>
    <property type="match status" value="1"/>
</dbReference>
<accession>A0ABS6YZA5</accession>
<keyword evidence="11" id="KW-1185">Reference proteome</keyword>
<organism evidence="10 11">
    <name type="scientific">Streptomyces bambusae</name>
    <dbReference type="NCBI Taxonomy" id="1550616"/>
    <lineage>
        <taxon>Bacteria</taxon>
        <taxon>Bacillati</taxon>
        <taxon>Actinomycetota</taxon>
        <taxon>Actinomycetes</taxon>
        <taxon>Kitasatosporales</taxon>
        <taxon>Streptomycetaceae</taxon>
        <taxon>Streptomyces</taxon>
    </lineage>
</organism>
<evidence type="ECO:0000256" key="7">
    <source>
        <dbReference type="PROSITE-ProRule" id="PRU10141"/>
    </source>
</evidence>
<dbReference type="EMBL" id="WTFF01000008">
    <property type="protein sequence ID" value="MBW5480822.1"/>
    <property type="molecule type" value="Genomic_DNA"/>
</dbReference>
<evidence type="ECO:0000256" key="1">
    <source>
        <dbReference type="ARBA" id="ARBA00012513"/>
    </source>
</evidence>
<feature type="compositionally biased region" description="Pro residues" evidence="8">
    <location>
        <begin position="293"/>
        <end position="302"/>
    </location>
</feature>
<dbReference type="SUPFAM" id="SSF56112">
    <property type="entry name" value="Protein kinase-like (PK-like)"/>
    <property type="match status" value="1"/>
</dbReference>
<dbReference type="Gene3D" id="3.30.200.20">
    <property type="entry name" value="Phosphorylase Kinase, domain 1"/>
    <property type="match status" value="1"/>
</dbReference>
<dbReference type="GO" id="GO:0016301">
    <property type="term" value="F:kinase activity"/>
    <property type="evidence" value="ECO:0007669"/>
    <property type="project" value="UniProtKB-KW"/>
</dbReference>
<feature type="region of interest" description="Disordered" evidence="8">
    <location>
        <begin position="283"/>
        <end position="344"/>
    </location>
</feature>
<feature type="region of interest" description="Disordered" evidence="8">
    <location>
        <begin position="430"/>
        <end position="500"/>
    </location>
</feature>
<dbReference type="InterPro" id="IPR017441">
    <property type="entry name" value="Protein_kinase_ATP_BS"/>
</dbReference>
<dbReference type="PROSITE" id="PS00108">
    <property type="entry name" value="PROTEIN_KINASE_ST"/>
    <property type="match status" value="1"/>
</dbReference>
<evidence type="ECO:0000259" key="9">
    <source>
        <dbReference type="PROSITE" id="PS50011"/>
    </source>
</evidence>
<reference evidence="10 11" key="1">
    <citation type="submission" date="2019-12" db="EMBL/GenBank/DDBJ databases">
        <title>Genome sequence of Streptomyces bambusae.</title>
        <authorList>
            <person name="Bansal K."/>
            <person name="Choksket S."/>
            <person name="Korpole S."/>
            <person name="Patil P.B."/>
        </authorList>
    </citation>
    <scope>NUCLEOTIDE SEQUENCE [LARGE SCALE GENOMIC DNA]</scope>
    <source>
        <strain evidence="10 11">SK60</strain>
    </source>
</reference>
<comment type="caution">
    <text evidence="10">The sequence shown here is derived from an EMBL/GenBank/DDBJ whole genome shotgun (WGS) entry which is preliminary data.</text>
</comment>
<dbReference type="RefSeq" id="WP_219664703.1">
    <property type="nucleotide sequence ID" value="NZ_WTFF01000008.1"/>
</dbReference>
<feature type="binding site" evidence="7">
    <location>
        <position position="44"/>
    </location>
    <ligand>
        <name>ATP</name>
        <dbReference type="ChEBI" id="CHEBI:30616"/>
    </ligand>
</feature>
<dbReference type="InterPro" id="IPR000719">
    <property type="entry name" value="Prot_kinase_dom"/>
</dbReference>
<feature type="compositionally biased region" description="Low complexity" evidence="8">
    <location>
        <begin position="458"/>
        <end position="472"/>
    </location>
</feature>
<feature type="compositionally biased region" description="Gly residues" evidence="8">
    <location>
        <begin position="332"/>
        <end position="344"/>
    </location>
</feature>
<dbReference type="InterPro" id="IPR011009">
    <property type="entry name" value="Kinase-like_dom_sf"/>
</dbReference>
<sequence>MDTSEGGRQPVDGRFELISPLGSGGMGTVWRARDIALHREVALKEVRPPDPAVAAAHPGLAVQLRERAVREARALARLAHPHVVTIHHIVEPAAGSDGHPWIVMELVKGGSLHDRLAQGPLPVGDVLRLGLEVLSALRAAHAEGVLHRDVKPANVLLRPDGGAVLTDFGIAALHGSTDLTATGDLIGSPEYIAPERVRGQEGNPSSDLWSLGMLLYVAAEGVHPLRRATGLATVVAVLDEPIPAPVRSGPLGPVLERLLVRDPAARPDAAQLEQLLRDASTALAGPAGGSAAPPAPATPATPAPAAASATPSGAGQFGPPMPIPTAASVPGPAGGVAGPPGVGGPGIGTPGIGIAGAPGIGTPGAGAPAVGAPGVPALGGVPGAAVPPAAPTVAVSGPAPRRLSGLVALAVVALVLAGGTAAAIQWLPYDGKDSASSSGTGTSTGTGTGRGTGSDAKGAAPSGSASSSAPAATGGGSATAGSAGSGGSRQDDSAAPQGSLISPAGARAAVEAFRKETGTTTFLNLRLYEGYALADVPMTPGAKATNSYQYRDGKVSRFGASGLSVQQGKPPIDMTKVSWDALPGLLDAAQRDLGVSHPSLRYVIVEPWLMDGSPSMRPYLTDETGGGGYVHAGIDGKVVKVYRSS</sequence>
<protein>
    <recommendedName>
        <fullName evidence="1">non-specific serine/threonine protein kinase</fullName>
        <ecNumber evidence="1">2.7.11.1</ecNumber>
    </recommendedName>
</protein>
<keyword evidence="2" id="KW-0723">Serine/threonine-protein kinase</keyword>
<dbReference type="PROSITE" id="PS50011">
    <property type="entry name" value="PROTEIN_KINASE_DOM"/>
    <property type="match status" value="1"/>
</dbReference>
<dbReference type="Gene3D" id="1.10.510.10">
    <property type="entry name" value="Transferase(Phosphotransferase) domain 1"/>
    <property type="match status" value="1"/>
</dbReference>
<dbReference type="InterPro" id="IPR008271">
    <property type="entry name" value="Ser/Thr_kinase_AS"/>
</dbReference>
<feature type="compositionally biased region" description="Gly residues" evidence="8">
    <location>
        <begin position="442"/>
        <end position="452"/>
    </location>
</feature>
<keyword evidence="3" id="KW-0808">Transferase</keyword>
<evidence type="ECO:0000256" key="6">
    <source>
        <dbReference type="ARBA" id="ARBA00022840"/>
    </source>
</evidence>
<evidence type="ECO:0000313" key="11">
    <source>
        <dbReference type="Proteomes" id="UP000812013"/>
    </source>
</evidence>
<evidence type="ECO:0000256" key="5">
    <source>
        <dbReference type="ARBA" id="ARBA00022777"/>
    </source>
</evidence>
<keyword evidence="4 7" id="KW-0547">Nucleotide-binding</keyword>
<evidence type="ECO:0000256" key="2">
    <source>
        <dbReference type="ARBA" id="ARBA00022527"/>
    </source>
</evidence>
<dbReference type="PANTHER" id="PTHR43289">
    <property type="entry name" value="MITOGEN-ACTIVATED PROTEIN KINASE KINASE KINASE 20-RELATED"/>
    <property type="match status" value="1"/>
</dbReference>
<evidence type="ECO:0000313" key="10">
    <source>
        <dbReference type="EMBL" id="MBW5480822.1"/>
    </source>
</evidence>
<dbReference type="CDD" id="cd14014">
    <property type="entry name" value="STKc_PknB_like"/>
    <property type="match status" value="1"/>
</dbReference>
<dbReference type="PANTHER" id="PTHR43289:SF6">
    <property type="entry name" value="SERINE_THREONINE-PROTEIN KINASE NEKL-3"/>
    <property type="match status" value="1"/>
</dbReference>
<dbReference type="EC" id="2.7.11.1" evidence="1"/>
<name>A0ABS6YZA5_9ACTN</name>
<evidence type="ECO:0000256" key="3">
    <source>
        <dbReference type="ARBA" id="ARBA00022679"/>
    </source>
</evidence>
<feature type="domain" description="Protein kinase" evidence="9">
    <location>
        <begin position="15"/>
        <end position="276"/>
    </location>
</feature>
<dbReference type="Pfam" id="PF00069">
    <property type="entry name" value="Pkinase"/>
    <property type="match status" value="1"/>
</dbReference>
<dbReference type="Proteomes" id="UP000812013">
    <property type="component" value="Unassembled WGS sequence"/>
</dbReference>
<proteinExistence type="predicted"/>
<gene>
    <name evidence="10" type="ORF">GPJ59_02660</name>
</gene>
<evidence type="ECO:0000256" key="8">
    <source>
        <dbReference type="SAM" id="MobiDB-lite"/>
    </source>
</evidence>
<dbReference type="PROSITE" id="PS00107">
    <property type="entry name" value="PROTEIN_KINASE_ATP"/>
    <property type="match status" value="1"/>
</dbReference>